<dbReference type="EMBL" id="AMQM01005304">
    <property type="status" value="NOT_ANNOTATED_CDS"/>
    <property type="molecule type" value="Genomic_DNA"/>
</dbReference>
<dbReference type="InParanoid" id="T1F9B9"/>
<proteinExistence type="predicted"/>
<accession>T1F9B9</accession>
<reference evidence="3" key="1">
    <citation type="submission" date="2012-12" db="EMBL/GenBank/DDBJ databases">
        <authorList>
            <person name="Hellsten U."/>
            <person name="Grimwood J."/>
            <person name="Chapman J.A."/>
            <person name="Shapiro H."/>
            <person name="Aerts A."/>
            <person name="Otillar R.P."/>
            <person name="Terry A.Y."/>
            <person name="Boore J.L."/>
            <person name="Simakov O."/>
            <person name="Marletaz F."/>
            <person name="Cho S.-J."/>
            <person name="Edsinger-Gonzales E."/>
            <person name="Havlak P."/>
            <person name="Kuo D.-H."/>
            <person name="Larsson T."/>
            <person name="Lv J."/>
            <person name="Arendt D."/>
            <person name="Savage R."/>
            <person name="Osoegawa K."/>
            <person name="de Jong P."/>
            <person name="Lindberg D.R."/>
            <person name="Seaver E.C."/>
            <person name="Weisblat D.A."/>
            <person name="Putnam N.H."/>
            <person name="Grigoriev I.V."/>
            <person name="Rokhsar D.S."/>
        </authorList>
    </citation>
    <scope>NUCLEOTIDE SEQUENCE</scope>
</reference>
<keyword evidence="3" id="KW-1185">Reference proteome</keyword>
<dbReference type="HOGENOM" id="CLU_1760777_0_0_1"/>
<dbReference type="RefSeq" id="XP_009021173.1">
    <property type="nucleotide sequence ID" value="XM_009022925.1"/>
</dbReference>
<organism evidence="2 3">
    <name type="scientific">Helobdella robusta</name>
    <name type="common">Californian leech</name>
    <dbReference type="NCBI Taxonomy" id="6412"/>
    <lineage>
        <taxon>Eukaryota</taxon>
        <taxon>Metazoa</taxon>
        <taxon>Spiralia</taxon>
        <taxon>Lophotrochozoa</taxon>
        <taxon>Annelida</taxon>
        <taxon>Clitellata</taxon>
        <taxon>Hirudinea</taxon>
        <taxon>Rhynchobdellida</taxon>
        <taxon>Glossiphoniidae</taxon>
        <taxon>Helobdella</taxon>
    </lineage>
</organism>
<dbReference type="CTD" id="20205418"/>
<dbReference type="EnsemblMetazoa" id="HelroT175494">
    <property type="protein sequence ID" value="HelroP175494"/>
    <property type="gene ID" value="HelroG175494"/>
</dbReference>
<dbReference type="Proteomes" id="UP000015101">
    <property type="component" value="Unassembled WGS sequence"/>
</dbReference>
<dbReference type="OrthoDB" id="6155763at2759"/>
<sequence length="148" mass="17182">MKKHDYLHYTHIFQCFSRLVSTFKTQTSTLIRMCNYTIWSVCRNRSFLTVEIDSTLASTLIRMCNYTIWSVCRNRSFLTVEIDSTLARCLVFSRLDPSNSLLFGTPAYQFLSSANSKPTRQTRSRMASFIFIISWPPLLTADSSTYQI</sequence>
<evidence type="ECO:0000313" key="1">
    <source>
        <dbReference type="EMBL" id="ESO00536.1"/>
    </source>
</evidence>
<evidence type="ECO:0000313" key="3">
    <source>
        <dbReference type="Proteomes" id="UP000015101"/>
    </source>
</evidence>
<dbReference type="GeneID" id="20205418"/>
<dbReference type="EMBL" id="KB096900">
    <property type="protein sequence ID" value="ESO00536.1"/>
    <property type="molecule type" value="Genomic_DNA"/>
</dbReference>
<gene>
    <name evidence="2" type="primary">20205418</name>
    <name evidence="1" type="ORF">HELRODRAFT_175494</name>
</gene>
<reference evidence="2" key="3">
    <citation type="submission" date="2015-06" db="UniProtKB">
        <authorList>
            <consortium name="EnsemblMetazoa"/>
        </authorList>
    </citation>
    <scope>IDENTIFICATION</scope>
</reference>
<evidence type="ECO:0000313" key="2">
    <source>
        <dbReference type="EnsemblMetazoa" id="HelroP175494"/>
    </source>
</evidence>
<dbReference type="AlphaFoldDB" id="T1F9B9"/>
<protein>
    <submittedName>
        <fullName evidence="1 2">Uncharacterized protein</fullName>
    </submittedName>
</protein>
<name>T1F9B9_HELRO</name>
<reference evidence="1 3" key="2">
    <citation type="journal article" date="2013" name="Nature">
        <title>Insights into bilaterian evolution from three spiralian genomes.</title>
        <authorList>
            <person name="Simakov O."/>
            <person name="Marletaz F."/>
            <person name="Cho S.J."/>
            <person name="Edsinger-Gonzales E."/>
            <person name="Havlak P."/>
            <person name="Hellsten U."/>
            <person name="Kuo D.H."/>
            <person name="Larsson T."/>
            <person name="Lv J."/>
            <person name="Arendt D."/>
            <person name="Savage R."/>
            <person name="Osoegawa K."/>
            <person name="de Jong P."/>
            <person name="Grimwood J."/>
            <person name="Chapman J.A."/>
            <person name="Shapiro H."/>
            <person name="Aerts A."/>
            <person name="Otillar R.P."/>
            <person name="Terry A.Y."/>
            <person name="Boore J.L."/>
            <person name="Grigoriev I.V."/>
            <person name="Lindberg D.R."/>
            <person name="Seaver E.C."/>
            <person name="Weisblat D.A."/>
            <person name="Putnam N.H."/>
            <person name="Rokhsar D.S."/>
        </authorList>
    </citation>
    <scope>NUCLEOTIDE SEQUENCE</scope>
</reference>
<dbReference type="KEGG" id="hro:HELRODRAFT_175494"/>